<evidence type="ECO:0000313" key="2">
    <source>
        <dbReference type="Proteomes" id="UP000430222"/>
    </source>
</evidence>
<reference evidence="1 2" key="1">
    <citation type="submission" date="2019-08" db="EMBL/GenBank/DDBJ databases">
        <title>In-depth cultivation of the pig gut microbiome towards novel bacterial diversity and tailored functional studies.</title>
        <authorList>
            <person name="Wylensek D."/>
            <person name="Hitch T.C.A."/>
            <person name="Clavel T."/>
        </authorList>
    </citation>
    <scope>NUCLEOTIDE SEQUENCE [LARGE SCALE GENOMIC DNA]</scope>
    <source>
        <strain evidence="2">WCA-380-WT-3B3</strain>
    </source>
</reference>
<dbReference type="InterPro" id="IPR011009">
    <property type="entry name" value="Kinase-like_dom_sf"/>
</dbReference>
<keyword evidence="2" id="KW-1185">Reference proteome</keyword>
<dbReference type="PANTHER" id="PTHR40086">
    <property type="entry name" value="PHOSPHOTRANSFERASE YTMP-RELATED"/>
    <property type="match status" value="1"/>
</dbReference>
<protein>
    <submittedName>
        <fullName evidence="1">Phosphotransferase family protein</fullName>
    </submittedName>
</protein>
<dbReference type="Gene3D" id="3.90.1200.10">
    <property type="match status" value="1"/>
</dbReference>
<dbReference type="Proteomes" id="UP000430222">
    <property type="component" value="Unassembled WGS sequence"/>
</dbReference>
<dbReference type="AlphaFoldDB" id="A0A6I2UY51"/>
<dbReference type="EMBL" id="VUNL01000007">
    <property type="protein sequence ID" value="MSV25050.1"/>
    <property type="molecule type" value="Genomic_DNA"/>
</dbReference>
<accession>A0A6I2UY51</accession>
<dbReference type="CDD" id="cd05151">
    <property type="entry name" value="ChoK-like"/>
    <property type="match status" value="1"/>
</dbReference>
<evidence type="ECO:0000313" key="1">
    <source>
        <dbReference type="EMBL" id="MSV25050.1"/>
    </source>
</evidence>
<dbReference type="RefSeq" id="WP_154620821.1">
    <property type="nucleotide sequence ID" value="NZ_JBQHVT010000004.1"/>
</dbReference>
<organism evidence="1 2">
    <name type="scientific">Selenomonas montiformis</name>
    <dbReference type="NCBI Taxonomy" id="2652285"/>
    <lineage>
        <taxon>Bacteria</taxon>
        <taxon>Bacillati</taxon>
        <taxon>Bacillota</taxon>
        <taxon>Negativicutes</taxon>
        <taxon>Selenomonadales</taxon>
        <taxon>Selenomonadaceae</taxon>
        <taxon>Selenomonas</taxon>
    </lineage>
</organism>
<comment type="caution">
    <text evidence="1">The sequence shown here is derived from an EMBL/GenBank/DDBJ whole genome shotgun (WGS) entry which is preliminary data.</text>
</comment>
<dbReference type="GO" id="GO:0016740">
    <property type="term" value="F:transferase activity"/>
    <property type="evidence" value="ECO:0007669"/>
    <property type="project" value="UniProtKB-KW"/>
</dbReference>
<proteinExistence type="predicted"/>
<name>A0A6I2UY51_9FIRM</name>
<dbReference type="Pfam" id="PF01633">
    <property type="entry name" value="Choline_kinase"/>
    <property type="match status" value="1"/>
</dbReference>
<dbReference type="InterPro" id="IPR052077">
    <property type="entry name" value="CcrZ_PhaseVar_Mediator"/>
</dbReference>
<keyword evidence="1" id="KW-0808">Transferase</keyword>
<gene>
    <name evidence="1" type="ORF">FYJ78_07610</name>
</gene>
<dbReference type="SUPFAM" id="SSF56112">
    <property type="entry name" value="Protein kinase-like (PK-like)"/>
    <property type="match status" value="1"/>
</dbReference>
<dbReference type="PANTHER" id="PTHR40086:SF1">
    <property type="entry name" value="CELL CYCLE REGULATOR CCRZ"/>
    <property type="match status" value="1"/>
</dbReference>
<sequence>MIDMTTELMCRHIVATEKCLGREIVSIQPMKEGMTNDSFLLQTDCGQFVVRLNGNGSEVLIDRYQEAEVYRAISQSEISDHVVCISPEAGYKVTRYIPKAHVCDKNNWYEVGQALRFLHRMHDMKFAVSYQFDIWRQINFYESLWKEKSCYGDYEQVKARVLSLREKLLSLPVRMGLAHIDSVADNFLFTDNRIYLIDWEYAAMCDQHIDLAMFCVYAGYESKEIEKVLQSYFTDGVADDIRLKIYIYIAAAGLLWSNWCEFKRMCGIHFGTYAEQQYEYASRYSDLILCDLWC</sequence>
<dbReference type="Gene3D" id="3.30.200.20">
    <property type="entry name" value="Phosphorylase Kinase, domain 1"/>
    <property type="match status" value="1"/>
</dbReference>